<dbReference type="EMBL" id="CAJOBJ010006663">
    <property type="protein sequence ID" value="CAF4066313.1"/>
    <property type="molecule type" value="Genomic_DNA"/>
</dbReference>
<reference evidence="6" key="1">
    <citation type="submission" date="2021-02" db="EMBL/GenBank/DDBJ databases">
        <authorList>
            <person name="Nowell W R."/>
        </authorList>
    </citation>
    <scope>NUCLEOTIDE SEQUENCE</scope>
</reference>
<dbReference type="EMBL" id="CAJNRG010008983">
    <property type="protein sequence ID" value="CAF2109205.1"/>
    <property type="molecule type" value="Genomic_DNA"/>
</dbReference>
<gene>
    <name evidence="10" type="ORF">BYL167_LOCUS57354</name>
    <name evidence="2" type="ORF">CJN711_LOCUS22137</name>
    <name evidence="9" type="ORF">GIL414_LOCUS15254</name>
    <name evidence="1" type="ORF">KQP761_LOCUS7910</name>
    <name evidence="3" type="ORF">MBJ925_LOCUS1491</name>
    <name evidence="6" type="ORF">OVN521_LOCUS5469</name>
    <name evidence="8" type="ORF">SMN809_LOCUS15384</name>
    <name evidence="7" type="ORF">UXM345_LOCUS8174</name>
    <name evidence="5" type="ORF">WKI299_LOCUS28732</name>
    <name evidence="4" type="ORF">XDN619_LOCUS20416</name>
</gene>
<dbReference type="Proteomes" id="UP000663866">
    <property type="component" value="Unassembled WGS sequence"/>
</dbReference>
<dbReference type="EMBL" id="CAJNOW010002809">
    <property type="protein sequence ID" value="CAF1364628.1"/>
    <property type="molecule type" value="Genomic_DNA"/>
</dbReference>
<dbReference type="OrthoDB" id="10014798at2759"/>
<dbReference type="Proteomes" id="UP000663842">
    <property type="component" value="Unassembled WGS sequence"/>
</dbReference>
<organism evidence="6 11">
    <name type="scientific">Rotaria magnacalcarata</name>
    <dbReference type="NCBI Taxonomy" id="392030"/>
    <lineage>
        <taxon>Eukaryota</taxon>
        <taxon>Metazoa</taxon>
        <taxon>Spiralia</taxon>
        <taxon>Gnathifera</taxon>
        <taxon>Rotifera</taxon>
        <taxon>Eurotatoria</taxon>
        <taxon>Bdelloidea</taxon>
        <taxon>Philodinida</taxon>
        <taxon>Philodinidae</taxon>
        <taxon>Rotaria</taxon>
    </lineage>
</organism>
<evidence type="ECO:0000313" key="9">
    <source>
        <dbReference type="EMBL" id="CAF4066313.1"/>
    </source>
</evidence>
<dbReference type="EMBL" id="CAJOBH010224748">
    <property type="protein sequence ID" value="CAF5044814.1"/>
    <property type="molecule type" value="Genomic_DNA"/>
</dbReference>
<dbReference type="EMBL" id="CAJOBG010000545">
    <property type="protein sequence ID" value="CAF3827967.1"/>
    <property type="molecule type" value="Genomic_DNA"/>
</dbReference>
<protein>
    <submittedName>
        <fullName evidence="6">Uncharacterized protein</fullName>
    </submittedName>
</protein>
<dbReference type="EMBL" id="CAJNOV010010406">
    <property type="protein sequence ID" value="CAF1404340.1"/>
    <property type="molecule type" value="Genomic_DNA"/>
</dbReference>
<dbReference type="EMBL" id="CAJNRF010012650">
    <property type="protein sequence ID" value="CAF2142985.1"/>
    <property type="molecule type" value="Genomic_DNA"/>
</dbReference>
<evidence type="ECO:0000313" key="3">
    <source>
        <dbReference type="EMBL" id="CAF1918072.1"/>
    </source>
</evidence>
<proteinExistence type="predicted"/>
<dbReference type="Proteomes" id="UP000663855">
    <property type="component" value="Unassembled WGS sequence"/>
</dbReference>
<dbReference type="AlphaFoldDB" id="A0A819D392"/>
<comment type="caution">
    <text evidence="6">The sequence shown here is derived from an EMBL/GenBank/DDBJ whole genome shotgun (WGS) entry which is preliminary data.</text>
</comment>
<dbReference type="Proteomes" id="UP000663834">
    <property type="component" value="Unassembled WGS sequence"/>
</dbReference>
<evidence type="ECO:0000313" key="10">
    <source>
        <dbReference type="EMBL" id="CAF5044814.1"/>
    </source>
</evidence>
<accession>A0A819D392</accession>
<evidence type="ECO:0000313" key="2">
    <source>
        <dbReference type="EMBL" id="CAF1404340.1"/>
    </source>
</evidence>
<evidence type="ECO:0000313" key="6">
    <source>
        <dbReference type="EMBL" id="CAF3827967.1"/>
    </source>
</evidence>
<dbReference type="EMBL" id="CAJOBF010000706">
    <property type="protein sequence ID" value="CAF3857249.1"/>
    <property type="molecule type" value="Genomic_DNA"/>
</dbReference>
<evidence type="ECO:0000313" key="4">
    <source>
        <dbReference type="EMBL" id="CAF2109205.1"/>
    </source>
</evidence>
<dbReference type="Proteomes" id="UP000663887">
    <property type="component" value="Unassembled WGS sequence"/>
</dbReference>
<dbReference type="Proteomes" id="UP000681967">
    <property type="component" value="Unassembled WGS sequence"/>
</dbReference>
<evidence type="ECO:0000313" key="8">
    <source>
        <dbReference type="EMBL" id="CAF4064479.1"/>
    </source>
</evidence>
<dbReference type="Proteomes" id="UP000663856">
    <property type="component" value="Unassembled WGS sequence"/>
</dbReference>
<sequence>MLALFGIFEYLSNVRRLLGRFQTFYSAPATVNTDEQISSNVISTSSEPPPPPPPQQCNILLGPILNNILKDNRLNYFDEEFQEDLQRDEYFARELDACLLEMRDIERDLLNLKQRQCYFYEQYVDFIEQKDQLVDQFIEYYDQYLLNKSNQSRSSSPEQLRKGSINYEFSIPVSNRFELFKWQHTQDLE</sequence>
<dbReference type="Proteomes" id="UP000663824">
    <property type="component" value="Unassembled WGS sequence"/>
</dbReference>
<dbReference type="Proteomes" id="UP000676336">
    <property type="component" value="Unassembled WGS sequence"/>
</dbReference>
<evidence type="ECO:0000313" key="1">
    <source>
        <dbReference type="EMBL" id="CAF1364628.1"/>
    </source>
</evidence>
<evidence type="ECO:0000313" key="7">
    <source>
        <dbReference type="EMBL" id="CAF3857249.1"/>
    </source>
</evidence>
<dbReference type="EMBL" id="CAJNRE010000094">
    <property type="protein sequence ID" value="CAF1918072.1"/>
    <property type="molecule type" value="Genomic_DNA"/>
</dbReference>
<evidence type="ECO:0000313" key="11">
    <source>
        <dbReference type="Proteomes" id="UP000663866"/>
    </source>
</evidence>
<dbReference type="EMBL" id="CAJOBI010006598">
    <property type="protein sequence ID" value="CAF4064479.1"/>
    <property type="molecule type" value="Genomic_DNA"/>
</dbReference>
<dbReference type="Proteomes" id="UP000681720">
    <property type="component" value="Unassembled WGS sequence"/>
</dbReference>
<evidence type="ECO:0000313" key="5">
    <source>
        <dbReference type="EMBL" id="CAF2142985.1"/>
    </source>
</evidence>
<keyword evidence="11" id="KW-1185">Reference proteome</keyword>
<name>A0A819D392_9BILA</name>